<evidence type="ECO:0000313" key="1">
    <source>
        <dbReference type="EMBL" id="GIY10235.1"/>
    </source>
</evidence>
<dbReference type="EMBL" id="BPLQ01004730">
    <property type="protein sequence ID" value="GIY10235.1"/>
    <property type="molecule type" value="Genomic_DNA"/>
</dbReference>
<dbReference type="Proteomes" id="UP001054837">
    <property type="component" value="Unassembled WGS sequence"/>
</dbReference>
<comment type="caution">
    <text evidence="1">The sequence shown here is derived from an EMBL/GenBank/DDBJ whole genome shotgun (WGS) entry which is preliminary data.</text>
</comment>
<gene>
    <name evidence="1" type="ORF">CDAR_471221</name>
</gene>
<accession>A0AAV4QQ91</accession>
<proteinExistence type="predicted"/>
<dbReference type="AlphaFoldDB" id="A0AAV4QQ91"/>
<protein>
    <submittedName>
        <fullName evidence="1">Uncharacterized protein</fullName>
    </submittedName>
</protein>
<organism evidence="1 2">
    <name type="scientific">Caerostris darwini</name>
    <dbReference type="NCBI Taxonomy" id="1538125"/>
    <lineage>
        <taxon>Eukaryota</taxon>
        <taxon>Metazoa</taxon>
        <taxon>Ecdysozoa</taxon>
        <taxon>Arthropoda</taxon>
        <taxon>Chelicerata</taxon>
        <taxon>Arachnida</taxon>
        <taxon>Araneae</taxon>
        <taxon>Araneomorphae</taxon>
        <taxon>Entelegynae</taxon>
        <taxon>Araneoidea</taxon>
        <taxon>Araneidae</taxon>
        <taxon>Caerostris</taxon>
    </lineage>
</organism>
<sequence length="146" mass="16655">MTAWLPEEAFVFLERSHLLEDDALSSDNIRLEWRLGCLCVVCGGHGDIIFYGRFQGGGERWLIYIHPNSVHSKPLNCCIKMVKESVVEVDGGSIQARWQSGLSPVLHDDRHGCQRTHSSSREGGIFWRTMLCRPNNIRLEGRYLEV</sequence>
<keyword evidence="2" id="KW-1185">Reference proteome</keyword>
<evidence type="ECO:0000313" key="2">
    <source>
        <dbReference type="Proteomes" id="UP001054837"/>
    </source>
</evidence>
<name>A0AAV4QQ91_9ARAC</name>
<reference evidence="1 2" key="1">
    <citation type="submission" date="2021-06" db="EMBL/GenBank/DDBJ databases">
        <title>Caerostris darwini draft genome.</title>
        <authorList>
            <person name="Kono N."/>
            <person name="Arakawa K."/>
        </authorList>
    </citation>
    <scope>NUCLEOTIDE SEQUENCE [LARGE SCALE GENOMIC DNA]</scope>
</reference>